<evidence type="ECO:0000256" key="19">
    <source>
        <dbReference type="SAM" id="Phobius"/>
    </source>
</evidence>
<name>A0AB39HD36_9VIBR</name>
<evidence type="ECO:0000259" key="21">
    <source>
        <dbReference type="Pfam" id="PF06750"/>
    </source>
</evidence>
<keyword evidence="3" id="KW-1003">Cell membrane</keyword>
<gene>
    <name evidence="22" type="ORF">AB0763_11110</name>
</gene>
<dbReference type="RefSeq" id="WP_306100620.1">
    <property type="nucleotide sequence ID" value="NZ_CP162601.1"/>
</dbReference>
<keyword evidence="6 18" id="KW-0645">Protease</keyword>
<dbReference type="GO" id="GO:0008168">
    <property type="term" value="F:methyltransferase activity"/>
    <property type="evidence" value="ECO:0007669"/>
    <property type="project" value="UniProtKB-KW"/>
</dbReference>
<feature type="transmembrane region" description="Helical" evidence="19">
    <location>
        <begin position="219"/>
        <end position="247"/>
    </location>
</feature>
<dbReference type="GO" id="GO:0006465">
    <property type="term" value="P:signal peptide processing"/>
    <property type="evidence" value="ECO:0007669"/>
    <property type="project" value="TreeGrafter"/>
</dbReference>
<evidence type="ECO:0000256" key="7">
    <source>
        <dbReference type="ARBA" id="ARBA00022679"/>
    </source>
</evidence>
<proteinExistence type="inferred from homology"/>
<comment type="catalytic activity">
    <reaction evidence="14 18">
        <text>Typically cleaves a -Gly-|-Phe- bond to release an N-terminal, basic peptide of 5-8 residues from type IV prepilin, and then N-methylates the new N-terminal amino group, the methyl donor being S-adenosyl-L-methionine.</text>
        <dbReference type="EC" id="3.4.23.43"/>
    </reaction>
</comment>
<dbReference type="GO" id="GO:0032259">
    <property type="term" value="P:methylation"/>
    <property type="evidence" value="ECO:0007669"/>
    <property type="project" value="UniProtKB-KW"/>
</dbReference>
<dbReference type="Pfam" id="PF06750">
    <property type="entry name" value="A24_N_bact"/>
    <property type="match status" value="1"/>
</dbReference>
<evidence type="ECO:0000256" key="13">
    <source>
        <dbReference type="ARBA" id="ARBA00023268"/>
    </source>
</evidence>
<feature type="transmembrane region" description="Helical" evidence="19">
    <location>
        <begin position="259"/>
        <end position="275"/>
    </location>
</feature>
<evidence type="ECO:0000256" key="4">
    <source>
        <dbReference type="ARBA" id="ARBA00022519"/>
    </source>
</evidence>
<evidence type="ECO:0000256" key="2">
    <source>
        <dbReference type="ARBA" id="ARBA00005801"/>
    </source>
</evidence>
<dbReference type="KEGG" id="vih:AB0763_11110"/>
<dbReference type="GO" id="GO:0005886">
    <property type="term" value="C:plasma membrane"/>
    <property type="evidence" value="ECO:0007669"/>
    <property type="project" value="UniProtKB-SubCell"/>
</dbReference>
<evidence type="ECO:0000256" key="6">
    <source>
        <dbReference type="ARBA" id="ARBA00022670"/>
    </source>
</evidence>
<feature type="domain" description="Prepilin peptidase A24 N-terminal" evidence="21">
    <location>
        <begin position="17"/>
        <end position="123"/>
    </location>
</feature>
<evidence type="ECO:0000256" key="10">
    <source>
        <dbReference type="ARBA" id="ARBA00022801"/>
    </source>
</evidence>
<keyword evidence="12 19" id="KW-0472">Membrane</keyword>
<feature type="domain" description="Prepilin type IV endopeptidase peptidase" evidence="20">
    <location>
        <begin position="136"/>
        <end position="244"/>
    </location>
</feature>
<evidence type="ECO:0000256" key="9">
    <source>
        <dbReference type="ARBA" id="ARBA00022692"/>
    </source>
</evidence>
<keyword evidence="7 18" id="KW-0808">Transferase</keyword>
<dbReference type="AlphaFoldDB" id="A0AB39HD36"/>
<keyword evidence="4" id="KW-0997">Cell inner membrane</keyword>
<dbReference type="EMBL" id="CP162601">
    <property type="protein sequence ID" value="XDK24734.1"/>
    <property type="molecule type" value="Genomic_DNA"/>
</dbReference>
<evidence type="ECO:0000256" key="15">
    <source>
        <dbReference type="ARBA" id="ARBA00067082"/>
    </source>
</evidence>
<dbReference type="Gene3D" id="1.20.120.1220">
    <property type="match status" value="1"/>
</dbReference>
<accession>A0AB39HD36</accession>
<dbReference type="EC" id="2.1.1.-" evidence="18"/>
<keyword evidence="11 19" id="KW-1133">Transmembrane helix</keyword>
<evidence type="ECO:0000256" key="11">
    <source>
        <dbReference type="ARBA" id="ARBA00022989"/>
    </source>
</evidence>
<dbReference type="InterPro" id="IPR014032">
    <property type="entry name" value="Peptidase_A24A_bac"/>
</dbReference>
<evidence type="ECO:0000256" key="14">
    <source>
        <dbReference type="ARBA" id="ARBA00050401"/>
    </source>
</evidence>
<dbReference type="InterPro" id="IPR000045">
    <property type="entry name" value="Prepilin_IV_endopep_pep"/>
</dbReference>
<evidence type="ECO:0000256" key="1">
    <source>
        <dbReference type="ARBA" id="ARBA00004429"/>
    </source>
</evidence>
<comment type="subcellular location">
    <subcellularLocation>
        <location evidence="1">Cell inner membrane</location>
        <topology evidence="1">Multi-pass membrane protein</topology>
    </subcellularLocation>
    <subcellularLocation>
        <location evidence="18">Cell membrane</location>
        <topology evidence="18">Multi-pass membrane protein</topology>
    </subcellularLocation>
</comment>
<evidence type="ECO:0000256" key="17">
    <source>
        <dbReference type="RuleBase" id="RU003793"/>
    </source>
</evidence>
<evidence type="ECO:0000256" key="3">
    <source>
        <dbReference type="ARBA" id="ARBA00022475"/>
    </source>
</evidence>
<evidence type="ECO:0000256" key="18">
    <source>
        <dbReference type="RuleBase" id="RU003794"/>
    </source>
</evidence>
<dbReference type="Pfam" id="PF01478">
    <property type="entry name" value="Peptidase_A24"/>
    <property type="match status" value="1"/>
</dbReference>
<comment type="function">
    <text evidence="18">Plays an essential role in type IV pili and type II pseudopili formation by proteolytically removing the leader sequence from substrate proteins and subsequently monomethylating the alpha-amino group of the newly exposed N-terminal phenylalanine.</text>
</comment>
<sequence length="289" mass="32270">MTYFSASPIWFIALSSLFGLIIGSFLNVIIVRLPKIMENQWRQELRNCFPSEVSESQEPVLSLSLPRSHCPHCQTPLRIRDNIPLISFLCLRGRCHACRSKISWRYPLVEGISAMLTLAIFLKYDWTLLAFAYCGVIYSLLVLALIDWDTFLLPDTITLPLMWAGLLAAYLGISPVSLEHALLGAMAGYLVLWTLYWAFKLITGKEGLGYGDFKLLAALGAWVGSLYLLPILLIASFSGLFLALILLRKHQGDIQQPMPFGPSLAFAGALLLLWGEDIVSAYTHLILGY</sequence>
<comment type="similarity">
    <text evidence="2 17">Belongs to the peptidase A24 family.</text>
</comment>
<keyword evidence="13 18" id="KW-0511">Multifunctional enzyme</keyword>
<dbReference type="EC" id="3.4.23.43" evidence="15 18"/>
<organism evidence="22">
    <name type="scientific">Vibrio sp. HB236076</name>
    <dbReference type="NCBI Taxonomy" id="3232307"/>
    <lineage>
        <taxon>Bacteria</taxon>
        <taxon>Pseudomonadati</taxon>
        <taxon>Pseudomonadota</taxon>
        <taxon>Gammaproteobacteria</taxon>
        <taxon>Vibrionales</taxon>
        <taxon>Vibrionaceae</taxon>
        <taxon>Vibrio</taxon>
    </lineage>
</organism>
<dbReference type="PANTHER" id="PTHR30487">
    <property type="entry name" value="TYPE 4 PREPILIN-LIKE PROTEINS LEADER PEPTIDE-PROCESSING ENZYME"/>
    <property type="match status" value="1"/>
</dbReference>
<evidence type="ECO:0000256" key="16">
    <source>
        <dbReference type="ARBA" id="ARBA00071870"/>
    </source>
</evidence>
<keyword evidence="9 18" id="KW-0812">Transmembrane</keyword>
<feature type="transmembrane region" description="Helical" evidence="19">
    <location>
        <begin position="126"/>
        <end position="146"/>
    </location>
</feature>
<keyword evidence="10 18" id="KW-0378">Hydrolase</keyword>
<feature type="transmembrane region" description="Helical" evidence="19">
    <location>
        <begin position="180"/>
        <end position="199"/>
    </location>
</feature>
<dbReference type="InterPro" id="IPR050882">
    <property type="entry name" value="Prepilin_peptidase/N-MTase"/>
</dbReference>
<dbReference type="InterPro" id="IPR010627">
    <property type="entry name" value="Prepilin_pept_A24_N"/>
</dbReference>
<feature type="transmembrane region" description="Helical" evidence="19">
    <location>
        <begin position="152"/>
        <end position="173"/>
    </location>
</feature>
<dbReference type="GO" id="GO:0004190">
    <property type="term" value="F:aspartic-type endopeptidase activity"/>
    <property type="evidence" value="ECO:0007669"/>
    <property type="project" value="UniProtKB-EC"/>
</dbReference>
<evidence type="ECO:0000313" key="22">
    <source>
        <dbReference type="EMBL" id="XDK24734.1"/>
    </source>
</evidence>
<evidence type="ECO:0000256" key="8">
    <source>
        <dbReference type="ARBA" id="ARBA00022691"/>
    </source>
</evidence>
<evidence type="ECO:0000256" key="5">
    <source>
        <dbReference type="ARBA" id="ARBA00022603"/>
    </source>
</evidence>
<evidence type="ECO:0000259" key="20">
    <source>
        <dbReference type="Pfam" id="PF01478"/>
    </source>
</evidence>
<protein>
    <recommendedName>
        <fullName evidence="16 18">Prepilin leader peptidase/N-methyltransferase</fullName>
        <ecNumber evidence="18">2.1.1.-</ecNumber>
        <ecNumber evidence="15 18">3.4.23.43</ecNumber>
    </recommendedName>
</protein>
<feature type="transmembrane region" description="Helical" evidence="19">
    <location>
        <begin position="12"/>
        <end position="33"/>
    </location>
</feature>
<dbReference type="FunFam" id="1.20.120.1220:FF:000001">
    <property type="entry name" value="Type 4 prepilin-like proteins leader peptide-processing enzyme"/>
    <property type="match status" value="1"/>
</dbReference>
<keyword evidence="5 18" id="KW-0489">Methyltransferase</keyword>
<dbReference type="PANTHER" id="PTHR30487:SF0">
    <property type="entry name" value="PREPILIN LEADER PEPTIDASE_N-METHYLTRANSFERASE-RELATED"/>
    <property type="match status" value="1"/>
</dbReference>
<evidence type="ECO:0000256" key="12">
    <source>
        <dbReference type="ARBA" id="ARBA00023136"/>
    </source>
</evidence>
<dbReference type="PRINTS" id="PR00864">
    <property type="entry name" value="PREPILNPTASE"/>
</dbReference>
<reference evidence="22" key="1">
    <citation type="submission" date="2024-07" db="EMBL/GenBank/DDBJ databases">
        <title>Genome Analysis of a Potential Novel Vibrio Species Secreting pH- and Thermo-stable Alginate Lyase and its Application in Producing Alginate Oligosaccharides.</title>
        <authorList>
            <person name="Huang H."/>
            <person name="Bao K."/>
        </authorList>
    </citation>
    <scope>NUCLEOTIDE SEQUENCE</scope>
    <source>
        <strain evidence="22">HB236076</strain>
    </source>
</reference>
<keyword evidence="8" id="KW-0949">S-adenosyl-L-methionine</keyword>